<evidence type="ECO:0000313" key="1">
    <source>
        <dbReference type="EMBL" id="KFD55737.1"/>
    </source>
</evidence>
<evidence type="ECO:0000313" key="3">
    <source>
        <dbReference type="Proteomes" id="UP000030764"/>
    </source>
</evidence>
<dbReference type="Proteomes" id="UP000030764">
    <property type="component" value="Unassembled WGS sequence"/>
</dbReference>
<accession>A0A085NDN2</accession>
<organism evidence="2">
    <name type="scientific">Trichuris suis</name>
    <name type="common">pig whipworm</name>
    <dbReference type="NCBI Taxonomy" id="68888"/>
    <lineage>
        <taxon>Eukaryota</taxon>
        <taxon>Metazoa</taxon>
        <taxon>Ecdysozoa</taxon>
        <taxon>Nematoda</taxon>
        <taxon>Enoplea</taxon>
        <taxon>Dorylaimia</taxon>
        <taxon>Trichinellida</taxon>
        <taxon>Trichuridae</taxon>
        <taxon>Trichuris</taxon>
    </lineage>
</organism>
<name>A0A085NDN2_9BILA</name>
<dbReference type="Proteomes" id="UP000030758">
    <property type="component" value="Unassembled WGS sequence"/>
</dbReference>
<dbReference type="EMBL" id="KL367513">
    <property type="protein sequence ID" value="KFD67578.1"/>
    <property type="molecule type" value="Genomic_DNA"/>
</dbReference>
<proteinExistence type="predicted"/>
<evidence type="ECO:0000313" key="2">
    <source>
        <dbReference type="EMBL" id="KFD67578.1"/>
    </source>
</evidence>
<keyword evidence="3" id="KW-1185">Reference proteome</keyword>
<protein>
    <submittedName>
        <fullName evidence="2">Uncharacterized protein</fullName>
    </submittedName>
</protein>
<gene>
    <name evidence="1" type="ORF">M513_03485</name>
    <name evidence="2" type="ORF">M514_03485</name>
</gene>
<reference evidence="2 3" key="1">
    <citation type="journal article" date="2014" name="Nat. Genet.">
        <title>Genome and transcriptome of the porcine whipworm Trichuris suis.</title>
        <authorList>
            <person name="Jex A.R."/>
            <person name="Nejsum P."/>
            <person name="Schwarz E.M."/>
            <person name="Hu L."/>
            <person name="Young N.D."/>
            <person name="Hall R.S."/>
            <person name="Korhonen P.K."/>
            <person name="Liao S."/>
            <person name="Thamsborg S."/>
            <person name="Xia J."/>
            <person name="Xu P."/>
            <person name="Wang S."/>
            <person name="Scheerlinck J.P."/>
            <person name="Hofmann A."/>
            <person name="Sternberg P.W."/>
            <person name="Wang J."/>
            <person name="Gasser R.B."/>
        </authorList>
    </citation>
    <scope>NUCLEOTIDE SEQUENCE [LARGE SCALE GENOMIC DNA]</scope>
    <source>
        <strain evidence="2">DCEP-RM93F</strain>
        <strain evidence="1">DCEP-RM93M</strain>
    </source>
</reference>
<dbReference type="AlphaFoldDB" id="A0A085NDN2"/>
<dbReference type="EMBL" id="KL363198">
    <property type="protein sequence ID" value="KFD55737.1"/>
    <property type="molecule type" value="Genomic_DNA"/>
</dbReference>
<sequence length="446" mass="50884">MSKAFDFSRFLDISDIANDKRNPVRESIAEIVDLLACFAKELSLGTIAETIFVLTGKEYADADIRSVAMGDHVLTGEKVTFTSQDQPPKLDYFITDTVDYPRFTVHPFDHSLSNGGDEKITYRASLLRFIDPGRFFVKLIGPTSGRMELLKRHSTFWFPAASHLKEEMACLLYDEEKRIYLRAKLSSFCGYGLGLFVLVDEDRSCVSAVKNAYLIPKTIFACPVKVFQVRLSFVRPICEHLWAAKGVQAVRNYLNNDSLEIAFTDVNMETGSGSVYANNGRDSLFDLFINTDGVLLSVDEIVSVWRRGFLGRLIPSYVDGFKLMHSAVESGVVRRFHDEREKLAYELKSKQRYSDTDFVPIAVIYYFVQMHHKTVIRCFSRNRRIRDIAEWYSDYLRYTDNIEVAAQVLEEEHACFDDHPDLSYVILGSPLKELISPRPDVAPRAS</sequence>